<dbReference type="KEGG" id="pno:SNOG_07347"/>
<reference evidence="2" key="1">
    <citation type="journal article" date="2007" name="Plant Cell">
        <title>Dothideomycete-plant interactions illuminated by genome sequencing and EST analysis of the wheat pathogen Stagonospora nodorum.</title>
        <authorList>
            <person name="Hane J.K."/>
            <person name="Lowe R.G."/>
            <person name="Solomon P.S."/>
            <person name="Tan K.C."/>
            <person name="Schoch C.L."/>
            <person name="Spatafora J.W."/>
            <person name="Crous P.W."/>
            <person name="Kodira C."/>
            <person name="Birren B.W."/>
            <person name="Galagan J.E."/>
            <person name="Torriani S.F."/>
            <person name="McDonald B.A."/>
            <person name="Oliver R.P."/>
        </authorList>
    </citation>
    <scope>NUCLEOTIDE SEQUENCE [LARGE SCALE GENOMIC DNA]</scope>
    <source>
        <strain evidence="2">SN15 / ATCC MYA-4574 / FGSC 10173</strain>
    </source>
</reference>
<proteinExistence type="predicted"/>
<sequence>MGLPTSAQLLHMCALHAHVPQAIYPLYRERAPRRSAETPRPSLFSAVAADEVLKRSVVNRKSCATRTPAPTWLAHPAQLGKLLCGRRTAAGEVAEAVHRDGQDPSSRCR</sequence>
<organism evidence="1 2">
    <name type="scientific">Phaeosphaeria nodorum (strain SN15 / ATCC MYA-4574 / FGSC 10173)</name>
    <name type="common">Glume blotch fungus</name>
    <name type="synonym">Parastagonospora nodorum</name>
    <dbReference type="NCBI Taxonomy" id="321614"/>
    <lineage>
        <taxon>Eukaryota</taxon>
        <taxon>Fungi</taxon>
        <taxon>Dikarya</taxon>
        <taxon>Ascomycota</taxon>
        <taxon>Pezizomycotina</taxon>
        <taxon>Dothideomycetes</taxon>
        <taxon>Pleosporomycetidae</taxon>
        <taxon>Pleosporales</taxon>
        <taxon>Pleosporineae</taxon>
        <taxon>Phaeosphaeriaceae</taxon>
        <taxon>Parastagonospora</taxon>
    </lineage>
</organism>
<evidence type="ECO:0000313" key="2">
    <source>
        <dbReference type="Proteomes" id="UP000001055"/>
    </source>
</evidence>
<dbReference type="EMBL" id="CH445335">
    <property type="protein sequence ID" value="EAT84813.1"/>
    <property type="molecule type" value="Genomic_DNA"/>
</dbReference>
<dbReference type="Proteomes" id="UP000001055">
    <property type="component" value="Unassembled WGS sequence"/>
</dbReference>
<dbReference type="GeneID" id="5974578"/>
<evidence type="ECO:0000313" key="1">
    <source>
        <dbReference type="EMBL" id="EAT84813.1"/>
    </source>
</evidence>
<accession>Q0ULL7</accession>
<dbReference type="RefSeq" id="XP_001797685.1">
    <property type="nucleotide sequence ID" value="XM_001797633.1"/>
</dbReference>
<dbReference type="InParanoid" id="Q0ULL7"/>
<gene>
    <name evidence="1" type="ORF">SNOG_07347</name>
</gene>
<name>Q0ULL7_PHANO</name>
<protein>
    <submittedName>
        <fullName evidence="1">Uncharacterized protein</fullName>
    </submittedName>
</protein>
<dbReference type="AlphaFoldDB" id="Q0ULL7"/>